<dbReference type="RefSeq" id="WP_330151947.1">
    <property type="nucleotide sequence ID" value="NZ_JAUZMZ010000047.1"/>
</dbReference>
<comment type="similarity">
    <text evidence="1">Belongs to the GppA/Ppx family.</text>
</comment>
<comment type="caution">
    <text evidence="3">The sequence shown here is derived from an EMBL/GenBank/DDBJ whole genome shotgun (WGS) entry which is preliminary data.</text>
</comment>
<evidence type="ECO:0000313" key="4">
    <source>
        <dbReference type="Proteomes" id="UP001331936"/>
    </source>
</evidence>
<dbReference type="Pfam" id="PF02541">
    <property type="entry name" value="Ppx-GppA"/>
    <property type="match status" value="1"/>
</dbReference>
<name>A0ABU7JRS6_9NOCA</name>
<protein>
    <recommendedName>
        <fullName evidence="2">Ppx/GppA phosphatase N-terminal domain-containing protein</fullName>
    </recommendedName>
</protein>
<dbReference type="InterPro" id="IPR050273">
    <property type="entry name" value="GppA/Ppx_hydrolase"/>
</dbReference>
<dbReference type="Gene3D" id="3.30.420.40">
    <property type="match status" value="1"/>
</dbReference>
<evidence type="ECO:0000313" key="3">
    <source>
        <dbReference type="EMBL" id="MEE2032530.1"/>
    </source>
</evidence>
<dbReference type="Gene3D" id="3.30.420.150">
    <property type="entry name" value="Exopolyphosphatase. Domain 2"/>
    <property type="match status" value="1"/>
</dbReference>
<evidence type="ECO:0000259" key="2">
    <source>
        <dbReference type="Pfam" id="PF02541"/>
    </source>
</evidence>
<organism evidence="3 4">
    <name type="scientific">Rhodococcus chondri</name>
    <dbReference type="NCBI Taxonomy" id="3065941"/>
    <lineage>
        <taxon>Bacteria</taxon>
        <taxon>Bacillati</taxon>
        <taxon>Actinomycetota</taxon>
        <taxon>Actinomycetes</taxon>
        <taxon>Mycobacteriales</taxon>
        <taxon>Nocardiaceae</taxon>
        <taxon>Rhodococcus</taxon>
    </lineage>
</organism>
<dbReference type="InterPro" id="IPR043129">
    <property type="entry name" value="ATPase_NBD"/>
</dbReference>
<sequence>MRLGVLDIGSNSAQLQIVEATAGAPPLPVYAVKTATLLGESLRDDRFLEDDAIERVCRAVTRTLDAAHRHEVDQIYPFVTAAIRDAENRETVLDRIETECGLRPQYLTGLQEARLTYLAVHRWYGWCTGRLLDIDIGGGSMEIALGRDAVPELAVSLPLGAGRLTRSFFDVDPPPRVQIKQMRRYVRETLRETADRLQWEGEPQLVVATSKTFKQLARLTGAPPQRKGPFVRRTLSRKDIHSWVPRLAALSADRRAALRGVSPSRAYQILAGAIVADETLSALDVDEVVVSHGRCVRA</sequence>
<dbReference type="InterPro" id="IPR003695">
    <property type="entry name" value="Ppx_GppA_N"/>
</dbReference>
<gene>
    <name evidence="3" type="ORF">Q8814_10470</name>
</gene>
<evidence type="ECO:0000256" key="1">
    <source>
        <dbReference type="ARBA" id="ARBA00007125"/>
    </source>
</evidence>
<dbReference type="CDD" id="cd24056">
    <property type="entry name" value="ASKHA_NBD_MtPPX1-like"/>
    <property type="match status" value="1"/>
</dbReference>
<dbReference type="PANTHER" id="PTHR30005">
    <property type="entry name" value="EXOPOLYPHOSPHATASE"/>
    <property type="match status" value="1"/>
</dbReference>
<keyword evidence="4" id="KW-1185">Reference proteome</keyword>
<dbReference type="Proteomes" id="UP001331936">
    <property type="component" value="Unassembled WGS sequence"/>
</dbReference>
<feature type="domain" description="Ppx/GppA phosphatase N-terminal" evidence="2">
    <location>
        <begin position="18"/>
        <end position="292"/>
    </location>
</feature>
<reference evidence="3 4" key="1">
    <citation type="submission" date="2023-08" db="EMBL/GenBank/DDBJ databases">
        <authorList>
            <person name="Girao M."/>
            <person name="Carvalho M.F."/>
        </authorList>
    </citation>
    <scope>NUCLEOTIDE SEQUENCE [LARGE SCALE GENOMIC DNA]</scope>
    <source>
        <strain evidence="3 4">CC-R104</strain>
    </source>
</reference>
<proteinExistence type="inferred from homology"/>
<dbReference type="PANTHER" id="PTHR30005:SF0">
    <property type="entry name" value="RETROGRADE REGULATION PROTEIN 2"/>
    <property type="match status" value="1"/>
</dbReference>
<dbReference type="EMBL" id="JAUZMZ010000047">
    <property type="protein sequence ID" value="MEE2032530.1"/>
    <property type="molecule type" value="Genomic_DNA"/>
</dbReference>
<dbReference type="SUPFAM" id="SSF53067">
    <property type="entry name" value="Actin-like ATPase domain"/>
    <property type="match status" value="2"/>
</dbReference>
<accession>A0ABU7JRS6</accession>